<dbReference type="Proteomes" id="UP001220324">
    <property type="component" value="Unassembled WGS sequence"/>
</dbReference>
<keyword evidence="2" id="KW-1185">Reference proteome</keyword>
<organism evidence="1 2">
    <name type="scientific">Penicillium frequentans</name>
    <dbReference type="NCBI Taxonomy" id="3151616"/>
    <lineage>
        <taxon>Eukaryota</taxon>
        <taxon>Fungi</taxon>
        <taxon>Dikarya</taxon>
        <taxon>Ascomycota</taxon>
        <taxon>Pezizomycotina</taxon>
        <taxon>Eurotiomycetes</taxon>
        <taxon>Eurotiomycetidae</taxon>
        <taxon>Eurotiales</taxon>
        <taxon>Aspergillaceae</taxon>
        <taxon>Penicillium</taxon>
    </lineage>
</organism>
<protein>
    <submittedName>
        <fullName evidence="1">Uncharacterized protein</fullName>
    </submittedName>
</protein>
<dbReference type="EMBL" id="JAQIZZ010000008">
    <property type="protein sequence ID" value="KAJ5524741.1"/>
    <property type="molecule type" value="Genomic_DNA"/>
</dbReference>
<comment type="caution">
    <text evidence="1">The sequence shown here is derived from an EMBL/GenBank/DDBJ whole genome shotgun (WGS) entry which is preliminary data.</text>
</comment>
<dbReference type="AlphaFoldDB" id="A0AAD6CJN4"/>
<proteinExistence type="predicted"/>
<sequence length="154" mass="14887">MPLTGLTPEGFLAGGTRMMQAGLEGAKVVATYSKPALEKAANLTAEAFAWSVQNPTPAAWAGLGITGAFILAAPGLVTAPALSIIGVLGNIKAASVFAVARSSIGNIVAGSPMAIVQSAGAGGSGLAVVNGVAQLGGAAMAAGSATLAWFHATL</sequence>
<name>A0AAD6CJN4_9EURO</name>
<gene>
    <name evidence="1" type="ORF">N7494_011391</name>
</gene>
<reference evidence="1 2" key="1">
    <citation type="journal article" date="2023" name="IMA Fungus">
        <title>Comparative genomic study of the Penicillium genus elucidates a diverse pangenome and 15 lateral gene transfer events.</title>
        <authorList>
            <person name="Petersen C."/>
            <person name="Sorensen T."/>
            <person name="Nielsen M.R."/>
            <person name="Sondergaard T.E."/>
            <person name="Sorensen J.L."/>
            <person name="Fitzpatrick D.A."/>
            <person name="Frisvad J.C."/>
            <person name="Nielsen K.L."/>
        </authorList>
    </citation>
    <scope>NUCLEOTIDE SEQUENCE [LARGE SCALE GENOMIC DNA]</scope>
    <source>
        <strain evidence="1 2">IBT 35679</strain>
    </source>
</reference>
<evidence type="ECO:0000313" key="2">
    <source>
        <dbReference type="Proteomes" id="UP001220324"/>
    </source>
</evidence>
<accession>A0AAD6CJN4</accession>
<evidence type="ECO:0000313" key="1">
    <source>
        <dbReference type="EMBL" id="KAJ5524741.1"/>
    </source>
</evidence>